<protein>
    <recommendedName>
        <fullName evidence="1">FBD domain-containing protein</fullName>
    </recommendedName>
</protein>
<name>A0ABU6UR85_9FABA</name>
<keyword evidence="3" id="KW-1185">Reference proteome</keyword>
<dbReference type="PANTHER" id="PTHR31900:SF30">
    <property type="entry name" value="SUPERFAMILY PROTEIN, PUTATIVE-RELATED"/>
    <property type="match status" value="1"/>
</dbReference>
<comment type="caution">
    <text evidence="2">The sequence shown here is derived from an EMBL/GenBank/DDBJ whole genome shotgun (WGS) entry which is preliminary data.</text>
</comment>
<dbReference type="InterPro" id="IPR050232">
    <property type="entry name" value="FBL13/AtMIF1-like"/>
</dbReference>
<dbReference type="Pfam" id="PF08387">
    <property type="entry name" value="FBD"/>
    <property type="match status" value="1"/>
</dbReference>
<dbReference type="PANTHER" id="PTHR31900">
    <property type="entry name" value="F-BOX/RNI SUPERFAMILY PROTEIN-RELATED"/>
    <property type="match status" value="1"/>
</dbReference>
<dbReference type="SMART" id="SM00579">
    <property type="entry name" value="FBD"/>
    <property type="match status" value="1"/>
</dbReference>
<organism evidence="2 3">
    <name type="scientific">Stylosanthes scabra</name>
    <dbReference type="NCBI Taxonomy" id="79078"/>
    <lineage>
        <taxon>Eukaryota</taxon>
        <taxon>Viridiplantae</taxon>
        <taxon>Streptophyta</taxon>
        <taxon>Embryophyta</taxon>
        <taxon>Tracheophyta</taxon>
        <taxon>Spermatophyta</taxon>
        <taxon>Magnoliopsida</taxon>
        <taxon>eudicotyledons</taxon>
        <taxon>Gunneridae</taxon>
        <taxon>Pentapetalae</taxon>
        <taxon>rosids</taxon>
        <taxon>fabids</taxon>
        <taxon>Fabales</taxon>
        <taxon>Fabaceae</taxon>
        <taxon>Papilionoideae</taxon>
        <taxon>50 kb inversion clade</taxon>
        <taxon>dalbergioids sensu lato</taxon>
        <taxon>Dalbergieae</taxon>
        <taxon>Pterocarpus clade</taxon>
        <taxon>Stylosanthes</taxon>
    </lineage>
</organism>
<sequence length="159" mass="18283">MNSNSAYLPLQAILCAPTFDFPEFSCLLDLELRIPWFNLSSVINLLRKCPMLQVFKICNDWKRSIVPTDYSSSWTTPSRVPDCLVSRLTKIEFIRYEGSKDELALIGYILKTGLVLQTVTVHLDWLYPVKSKNKKKYNITAELCAIPRGSNMFLIEIKD</sequence>
<proteinExistence type="predicted"/>
<dbReference type="Proteomes" id="UP001341840">
    <property type="component" value="Unassembled WGS sequence"/>
</dbReference>
<evidence type="ECO:0000313" key="3">
    <source>
        <dbReference type="Proteomes" id="UP001341840"/>
    </source>
</evidence>
<dbReference type="EMBL" id="JASCZI010122038">
    <property type="protein sequence ID" value="MED6163569.1"/>
    <property type="molecule type" value="Genomic_DNA"/>
</dbReference>
<evidence type="ECO:0000313" key="2">
    <source>
        <dbReference type="EMBL" id="MED6163569.1"/>
    </source>
</evidence>
<dbReference type="InterPro" id="IPR006566">
    <property type="entry name" value="FBD"/>
</dbReference>
<gene>
    <name evidence="2" type="ORF">PIB30_081260</name>
</gene>
<evidence type="ECO:0000259" key="1">
    <source>
        <dbReference type="SMART" id="SM00579"/>
    </source>
</evidence>
<feature type="domain" description="FBD" evidence="1">
    <location>
        <begin position="82"/>
        <end position="158"/>
    </location>
</feature>
<reference evidence="2 3" key="1">
    <citation type="journal article" date="2023" name="Plants (Basel)">
        <title>Bridging the Gap: Combining Genomics and Transcriptomics Approaches to Understand Stylosanthes scabra, an Orphan Legume from the Brazilian Caatinga.</title>
        <authorList>
            <person name="Ferreira-Neto J.R.C."/>
            <person name="da Silva M.D."/>
            <person name="Binneck E."/>
            <person name="de Melo N.F."/>
            <person name="da Silva R.H."/>
            <person name="de Melo A.L.T.M."/>
            <person name="Pandolfi V."/>
            <person name="Bustamante F.O."/>
            <person name="Brasileiro-Vidal A.C."/>
            <person name="Benko-Iseppon A.M."/>
        </authorList>
    </citation>
    <scope>NUCLEOTIDE SEQUENCE [LARGE SCALE GENOMIC DNA]</scope>
    <source>
        <tissue evidence="2">Leaves</tissue>
    </source>
</reference>
<accession>A0ABU6UR85</accession>